<dbReference type="FunFam" id="1.25.40.10:FF:000558">
    <property type="entry name" value="Pentatricopeptide repeat-containing protein At5g39710"/>
    <property type="match status" value="1"/>
</dbReference>
<dbReference type="PANTHER" id="PTHR45613">
    <property type="entry name" value="PENTATRICOPEPTIDE REPEAT-CONTAINING PROTEIN"/>
    <property type="match status" value="1"/>
</dbReference>
<feature type="repeat" description="PPR" evidence="3">
    <location>
        <begin position="158"/>
        <end position="192"/>
    </location>
</feature>
<proteinExistence type="inferred from homology"/>
<dbReference type="Proteomes" id="UP001188597">
    <property type="component" value="Unassembled WGS sequence"/>
</dbReference>
<comment type="caution">
    <text evidence="4">The sequence shown here is derived from an EMBL/GenBank/DDBJ whole genome shotgun (WGS) entry which is preliminary data.</text>
</comment>
<organism evidence="4 5">
    <name type="scientific">Escallonia herrerae</name>
    <dbReference type="NCBI Taxonomy" id="1293975"/>
    <lineage>
        <taxon>Eukaryota</taxon>
        <taxon>Viridiplantae</taxon>
        <taxon>Streptophyta</taxon>
        <taxon>Embryophyta</taxon>
        <taxon>Tracheophyta</taxon>
        <taxon>Spermatophyta</taxon>
        <taxon>Magnoliopsida</taxon>
        <taxon>eudicotyledons</taxon>
        <taxon>Gunneridae</taxon>
        <taxon>Pentapetalae</taxon>
        <taxon>asterids</taxon>
        <taxon>campanulids</taxon>
        <taxon>Escalloniales</taxon>
        <taxon>Escalloniaceae</taxon>
        <taxon>Escallonia</taxon>
    </lineage>
</organism>
<feature type="repeat" description="PPR" evidence="3">
    <location>
        <begin position="53"/>
        <end position="87"/>
    </location>
</feature>
<dbReference type="NCBIfam" id="TIGR00756">
    <property type="entry name" value="PPR"/>
    <property type="match status" value="5"/>
</dbReference>
<dbReference type="EMBL" id="JAVXUP010000356">
    <property type="protein sequence ID" value="KAK3029973.1"/>
    <property type="molecule type" value="Genomic_DNA"/>
</dbReference>
<dbReference type="Pfam" id="PF13812">
    <property type="entry name" value="PPR_3"/>
    <property type="match status" value="1"/>
</dbReference>
<dbReference type="InterPro" id="IPR011990">
    <property type="entry name" value="TPR-like_helical_dom_sf"/>
</dbReference>
<protein>
    <recommendedName>
        <fullName evidence="6">Pentatricopeptide repeat-containing protein</fullName>
    </recommendedName>
</protein>
<gene>
    <name evidence="4" type="ORF">RJ639_038778</name>
</gene>
<comment type="similarity">
    <text evidence="1">Belongs to the PPR family. P subfamily.</text>
</comment>
<evidence type="ECO:0000313" key="4">
    <source>
        <dbReference type="EMBL" id="KAK3029973.1"/>
    </source>
</evidence>
<sequence>MHYEALCVHERMERGGVRPDIVTFKSLINGYCKKGRMREALRFFKEIKGAIPNHVTFTILIDGYCRVNELDEPLQLREEMERKGLFPGVVTYNSILRKFCEEGRLKDANKLLNEMGEKKIDPDNITSNTLINAYCKLGDMRSGLKVRSKMLDAGLKPDQFTYKALIHGFCKAKEMESAKELLFDMLDAGCCPSYCTYSWIMDGYCGQGNEEAVVKLQDEFVQRVLALGKPHFSIFVLPCFLHKYTRSYTFEQQRGLCVNISVYRALIRRFFRREKVDYAQRIFSTMQGRGISRDCVVYTSLAYAYLKAGKEAAASDLLDEMYHRRLMIIIKIYRSFNASYAGDNNIFGYFLGSCLGERPIFKNYVQAYSAIESKCLKESC</sequence>
<feature type="repeat" description="PPR" evidence="3">
    <location>
        <begin position="88"/>
        <end position="122"/>
    </location>
</feature>
<evidence type="ECO:0008006" key="6">
    <source>
        <dbReference type="Google" id="ProtNLM"/>
    </source>
</evidence>
<dbReference type="Gene3D" id="1.25.40.10">
    <property type="entry name" value="Tetratricopeptide repeat domain"/>
    <property type="match status" value="3"/>
</dbReference>
<keyword evidence="5" id="KW-1185">Reference proteome</keyword>
<feature type="repeat" description="PPR" evidence="3">
    <location>
        <begin position="20"/>
        <end position="50"/>
    </location>
</feature>
<dbReference type="Pfam" id="PF13041">
    <property type="entry name" value="PPR_2"/>
    <property type="match status" value="3"/>
</dbReference>
<accession>A0AA88WMD3</accession>
<feature type="repeat" description="PPR" evidence="3">
    <location>
        <begin position="123"/>
        <end position="157"/>
    </location>
</feature>
<reference evidence="4" key="1">
    <citation type="submission" date="2022-12" db="EMBL/GenBank/DDBJ databases">
        <title>Draft genome assemblies for two species of Escallonia (Escalloniales).</title>
        <authorList>
            <person name="Chanderbali A."/>
            <person name="Dervinis C."/>
            <person name="Anghel I."/>
            <person name="Soltis D."/>
            <person name="Soltis P."/>
            <person name="Zapata F."/>
        </authorList>
    </citation>
    <scope>NUCLEOTIDE SEQUENCE</scope>
    <source>
        <strain evidence="4">UCBG64.0493</strain>
        <tissue evidence="4">Leaf</tissue>
    </source>
</reference>
<dbReference type="PROSITE" id="PS51375">
    <property type="entry name" value="PPR"/>
    <property type="match status" value="6"/>
</dbReference>
<evidence type="ECO:0000256" key="1">
    <source>
        <dbReference type="ARBA" id="ARBA00007626"/>
    </source>
</evidence>
<dbReference type="PANTHER" id="PTHR45613:SF9">
    <property type="entry name" value="MITOCHONDRIAL GROUP I INTRON SPLICING FACTOR CCM1"/>
    <property type="match status" value="1"/>
</dbReference>
<evidence type="ECO:0000256" key="3">
    <source>
        <dbReference type="PROSITE-ProRule" id="PRU00708"/>
    </source>
</evidence>
<keyword evidence="2" id="KW-0677">Repeat</keyword>
<dbReference type="AlphaFoldDB" id="A0AA88WMD3"/>
<feature type="repeat" description="PPR" evidence="3">
    <location>
        <begin position="259"/>
        <end position="293"/>
    </location>
</feature>
<dbReference type="InterPro" id="IPR002885">
    <property type="entry name" value="PPR_rpt"/>
</dbReference>
<evidence type="ECO:0000313" key="5">
    <source>
        <dbReference type="Proteomes" id="UP001188597"/>
    </source>
</evidence>
<name>A0AA88WMD3_9ASTE</name>
<evidence type="ECO:0000256" key="2">
    <source>
        <dbReference type="ARBA" id="ARBA00022737"/>
    </source>
</evidence>